<dbReference type="GO" id="GO:0006397">
    <property type="term" value="P:mRNA processing"/>
    <property type="evidence" value="ECO:0007669"/>
    <property type="project" value="UniProtKB-KW"/>
</dbReference>
<proteinExistence type="inferred from homology"/>
<feature type="compositionally biased region" description="Basic and acidic residues" evidence="9">
    <location>
        <begin position="259"/>
        <end position="285"/>
    </location>
</feature>
<keyword evidence="6" id="KW-0508">mRNA splicing</keyword>
<dbReference type="STRING" id="215250.A0A316YM87"/>
<feature type="region of interest" description="Disordered" evidence="9">
    <location>
        <begin position="131"/>
        <end position="153"/>
    </location>
</feature>
<feature type="compositionally biased region" description="Basic and acidic residues" evidence="9">
    <location>
        <begin position="140"/>
        <end position="153"/>
    </location>
</feature>
<feature type="region of interest" description="Disordered" evidence="9">
    <location>
        <begin position="213"/>
        <end position="329"/>
    </location>
</feature>
<evidence type="ECO:0000256" key="4">
    <source>
        <dbReference type="ARBA" id="ARBA00022490"/>
    </source>
</evidence>
<dbReference type="EMBL" id="KZ819636">
    <property type="protein sequence ID" value="PWN90311.1"/>
    <property type="molecule type" value="Genomic_DNA"/>
</dbReference>
<dbReference type="OrthoDB" id="547031at2759"/>
<dbReference type="PANTHER" id="PTHR12786:SF1">
    <property type="entry name" value="SPLICING REGULATOR SDE2"/>
    <property type="match status" value="1"/>
</dbReference>
<keyword evidence="12" id="KW-1185">Reference proteome</keyword>
<feature type="compositionally biased region" description="Polar residues" evidence="9">
    <location>
        <begin position="319"/>
        <end position="329"/>
    </location>
</feature>
<sequence length="329" mass="35158">MAQAFATALARQQAAAKLTPSSIMIPIILRTFSPLPPLLSFALPANATIGLILLTLIQQLRLPAKVAQMLRLTRLGGQSVATNTTVGQLGGMQLVQTAQGPAYAVQPLNLEVRMGIRGGKGGFGSMLRAQGGKMSAGRRKNGEENNDSCRDLNGRRLSTMKQAKLLAEHLASQDERKREMDMKQKAKYAKLEKMLGRKPSGAKDFEEAARRLDEQGGALDDDDSDGVEREEGDDKGEGSSKGSGGGSGIGSGVTATKKKGNEQRGTKRERIDDHEYIEQSREIVDNVRSAVAAAMMKNKKKKKTTKQTTASPSHGEASASASQPKAQTA</sequence>
<evidence type="ECO:0000256" key="9">
    <source>
        <dbReference type="SAM" id="MobiDB-lite"/>
    </source>
</evidence>
<dbReference type="GeneID" id="37043561"/>
<feature type="compositionally biased region" description="Gly residues" evidence="9">
    <location>
        <begin position="239"/>
        <end position="251"/>
    </location>
</feature>
<keyword evidence="8" id="KW-0131">Cell cycle</keyword>
<organism evidence="11 12">
    <name type="scientific">Acaromyces ingoldii</name>
    <dbReference type="NCBI Taxonomy" id="215250"/>
    <lineage>
        <taxon>Eukaryota</taxon>
        <taxon>Fungi</taxon>
        <taxon>Dikarya</taxon>
        <taxon>Basidiomycota</taxon>
        <taxon>Ustilaginomycotina</taxon>
        <taxon>Exobasidiomycetes</taxon>
        <taxon>Exobasidiales</taxon>
        <taxon>Cryptobasidiaceae</taxon>
        <taxon>Acaromyces</taxon>
    </lineage>
</organism>
<dbReference type="GO" id="GO:0005737">
    <property type="term" value="C:cytoplasm"/>
    <property type="evidence" value="ECO:0007669"/>
    <property type="project" value="UniProtKB-SubCell"/>
</dbReference>
<evidence type="ECO:0000313" key="11">
    <source>
        <dbReference type="EMBL" id="PWN90311.1"/>
    </source>
</evidence>
<evidence type="ECO:0000256" key="2">
    <source>
        <dbReference type="ARBA" id="ARBA00004496"/>
    </source>
</evidence>
<keyword evidence="4" id="KW-0963">Cytoplasm</keyword>
<evidence type="ECO:0000256" key="5">
    <source>
        <dbReference type="ARBA" id="ARBA00022664"/>
    </source>
</evidence>
<dbReference type="Proteomes" id="UP000245768">
    <property type="component" value="Unassembled WGS sequence"/>
</dbReference>
<dbReference type="GO" id="GO:0005634">
    <property type="term" value="C:nucleus"/>
    <property type="evidence" value="ECO:0007669"/>
    <property type="project" value="UniProtKB-SubCell"/>
</dbReference>
<evidence type="ECO:0000313" key="12">
    <source>
        <dbReference type="Proteomes" id="UP000245768"/>
    </source>
</evidence>
<dbReference type="GO" id="GO:0008380">
    <property type="term" value="P:RNA splicing"/>
    <property type="evidence" value="ECO:0007669"/>
    <property type="project" value="UniProtKB-KW"/>
</dbReference>
<dbReference type="RefSeq" id="XP_025377509.1">
    <property type="nucleotide sequence ID" value="XM_025521645.1"/>
</dbReference>
<keyword evidence="5" id="KW-0507">mRNA processing</keyword>
<evidence type="ECO:0000259" key="10">
    <source>
        <dbReference type="Pfam" id="PF22782"/>
    </source>
</evidence>
<evidence type="ECO:0000256" key="1">
    <source>
        <dbReference type="ARBA" id="ARBA00004123"/>
    </source>
</evidence>
<feature type="domain" description="SDE2-like" evidence="10">
    <location>
        <begin position="118"/>
        <end position="201"/>
    </location>
</feature>
<dbReference type="InterPro" id="IPR053822">
    <property type="entry name" value="SDE2-like_dom"/>
</dbReference>
<reference evidence="11 12" key="1">
    <citation type="journal article" date="2018" name="Mol. Biol. Evol.">
        <title>Broad Genomic Sampling Reveals a Smut Pathogenic Ancestry of the Fungal Clade Ustilaginomycotina.</title>
        <authorList>
            <person name="Kijpornyongpan T."/>
            <person name="Mondo S.J."/>
            <person name="Barry K."/>
            <person name="Sandor L."/>
            <person name="Lee J."/>
            <person name="Lipzen A."/>
            <person name="Pangilinan J."/>
            <person name="LaButti K."/>
            <person name="Hainaut M."/>
            <person name="Henrissat B."/>
            <person name="Grigoriev I.V."/>
            <person name="Spatafora J.W."/>
            <person name="Aime M.C."/>
        </authorList>
    </citation>
    <scope>NUCLEOTIDE SEQUENCE [LARGE SCALE GENOMIC DNA]</scope>
    <source>
        <strain evidence="11 12">MCA 4198</strain>
    </source>
</reference>
<dbReference type="AlphaFoldDB" id="A0A316YM87"/>
<dbReference type="InParanoid" id="A0A316YM87"/>
<evidence type="ECO:0000256" key="3">
    <source>
        <dbReference type="ARBA" id="ARBA00008726"/>
    </source>
</evidence>
<evidence type="ECO:0000256" key="7">
    <source>
        <dbReference type="ARBA" id="ARBA00023242"/>
    </source>
</evidence>
<gene>
    <name evidence="11" type="ORF">FA10DRAFT_266802</name>
</gene>
<feature type="compositionally biased region" description="Acidic residues" evidence="9">
    <location>
        <begin position="219"/>
        <end position="234"/>
    </location>
</feature>
<dbReference type="Pfam" id="PF22782">
    <property type="entry name" value="SDE2"/>
    <property type="match status" value="1"/>
</dbReference>
<comment type="similarity">
    <text evidence="3">Belongs to the SDE2 family.</text>
</comment>
<accession>A0A316YM87</accession>
<dbReference type="InterPro" id="IPR051421">
    <property type="entry name" value="RNA_Proc_DNA_Dmg_Regulator"/>
</dbReference>
<comment type="subcellular location">
    <subcellularLocation>
        <location evidence="2">Cytoplasm</location>
    </subcellularLocation>
    <subcellularLocation>
        <location evidence="1">Nucleus</location>
    </subcellularLocation>
</comment>
<evidence type="ECO:0000256" key="6">
    <source>
        <dbReference type="ARBA" id="ARBA00023187"/>
    </source>
</evidence>
<protein>
    <recommendedName>
        <fullName evidence="10">SDE2-like domain-containing protein</fullName>
    </recommendedName>
</protein>
<evidence type="ECO:0000256" key="8">
    <source>
        <dbReference type="ARBA" id="ARBA00023306"/>
    </source>
</evidence>
<keyword evidence="7" id="KW-0539">Nucleus</keyword>
<dbReference type="PANTHER" id="PTHR12786">
    <property type="entry name" value="SPLICING FACTOR SF3A-RELATED"/>
    <property type="match status" value="1"/>
</dbReference>
<name>A0A316YM87_9BASI</name>